<name>A0A0K2TJJ2_LEPSM</name>
<organism evidence="1">
    <name type="scientific">Lepeophtheirus salmonis</name>
    <name type="common">Salmon louse</name>
    <name type="synonym">Caligus salmonis</name>
    <dbReference type="NCBI Taxonomy" id="72036"/>
    <lineage>
        <taxon>Eukaryota</taxon>
        <taxon>Metazoa</taxon>
        <taxon>Ecdysozoa</taxon>
        <taxon>Arthropoda</taxon>
        <taxon>Crustacea</taxon>
        <taxon>Multicrustacea</taxon>
        <taxon>Hexanauplia</taxon>
        <taxon>Copepoda</taxon>
        <taxon>Siphonostomatoida</taxon>
        <taxon>Caligidae</taxon>
        <taxon>Lepeophtheirus</taxon>
    </lineage>
</organism>
<evidence type="ECO:0000313" key="1">
    <source>
        <dbReference type="EMBL" id="CDW25970.1"/>
    </source>
</evidence>
<reference evidence="1" key="1">
    <citation type="submission" date="2014-05" db="EMBL/GenBank/DDBJ databases">
        <authorList>
            <person name="Chronopoulou M."/>
        </authorList>
    </citation>
    <scope>NUCLEOTIDE SEQUENCE</scope>
    <source>
        <tissue evidence="1">Whole organism</tissue>
    </source>
</reference>
<protein>
    <submittedName>
        <fullName evidence="1">Uncharacterized protein</fullName>
    </submittedName>
</protein>
<proteinExistence type="predicted"/>
<dbReference type="AlphaFoldDB" id="A0A0K2TJJ2"/>
<dbReference type="EMBL" id="HACA01008609">
    <property type="protein sequence ID" value="CDW25970.1"/>
    <property type="molecule type" value="Transcribed_RNA"/>
</dbReference>
<accession>A0A0K2TJJ2</accession>
<sequence>MSPMIGGHLEVNQPPPLT</sequence>